<evidence type="ECO:0000313" key="2">
    <source>
        <dbReference type="EMBL" id="CAL5141760.1"/>
    </source>
</evidence>
<dbReference type="InterPro" id="IPR051213">
    <property type="entry name" value="START_lipid_transfer"/>
</dbReference>
<reference evidence="2" key="1">
    <citation type="submission" date="2024-06" db="EMBL/GenBank/DDBJ databases">
        <authorList>
            <person name="Liu X."/>
            <person name="Lenzi L."/>
            <person name="Haldenby T S."/>
            <person name="Uol C."/>
        </authorList>
    </citation>
    <scope>NUCLEOTIDE SEQUENCE</scope>
</reference>
<accession>A0AAV2TX45</accession>
<dbReference type="InterPro" id="IPR023393">
    <property type="entry name" value="START-like_dom_sf"/>
</dbReference>
<dbReference type="Proteomes" id="UP001497525">
    <property type="component" value="Unassembled WGS sequence"/>
</dbReference>
<dbReference type="SMART" id="SM00234">
    <property type="entry name" value="START"/>
    <property type="match status" value="1"/>
</dbReference>
<evidence type="ECO:0000313" key="3">
    <source>
        <dbReference type="Proteomes" id="UP001497525"/>
    </source>
</evidence>
<dbReference type="SUPFAM" id="SSF55961">
    <property type="entry name" value="Bet v1-like"/>
    <property type="match status" value="1"/>
</dbReference>
<protein>
    <recommendedName>
        <fullName evidence="1">START domain-containing protein</fullName>
    </recommendedName>
</protein>
<sequence length="273" mass="31317">MSAFKLGEVRPPTAADFAYFRSMARDDTGWKKHHGKKRCRVFTRSTDVTSFKMIKVVANNPKVPAQVLYDTLHDNSYRPIWDKTMKESYGICRVSPDSVIEYYGLKSPFTFANRDFVLYRAWRIEGDEYIIFNRSVFHKKVPPKAGFVRALTYLTGYVITSTGPNSCELIYITQTDPRGDIPAWALNLATTKWAPSLLKGFFKAACNYPAWKATHDPNDRLWYITDRDPGNLPMVQMGDILKEPDYARSKVVENVNEVEATQEAAHYSEDEEI</sequence>
<dbReference type="AlphaFoldDB" id="A0AAV2TX45"/>
<dbReference type="PANTHER" id="PTHR19308">
    <property type="entry name" value="PHOSPHATIDYLCHOLINE TRANSFER PROTEIN"/>
    <property type="match status" value="1"/>
</dbReference>
<dbReference type="InterPro" id="IPR041951">
    <property type="entry name" value="STARD10_START"/>
</dbReference>
<dbReference type="CDD" id="cd08871">
    <property type="entry name" value="START_STARD10-like"/>
    <property type="match status" value="1"/>
</dbReference>
<dbReference type="PANTHER" id="PTHR19308:SF14">
    <property type="entry name" value="START DOMAIN-CONTAINING PROTEIN"/>
    <property type="match status" value="1"/>
</dbReference>
<evidence type="ECO:0000259" key="1">
    <source>
        <dbReference type="PROSITE" id="PS50848"/>
    </source>
</evidence>
<dbReference type="EMBL" id="CAXLJL010000933">
    <property type="protein sequence ID" value="CAL5141760.1"/>
    <property type="molecule type" value="Genomic_DNA"/>
</dbReference>
<dbReference type="GO" id="GO:0005737">
    <property type="term" value="C:cytoplasm"/>
    <property type="evidence" value="ECO:0007669"/>
    <property type="project" value="UniProtKB-ARBA"/>
</dbReference>
<dbReference type="PROSITE" id="PS50848">
    <property type="entry name" value="START"/>
    <property type="match status" value="1"/>
</dbReference>
<proteinExistence type="predicted"/>
<dbReference type="Gene3D" id="3.30.530.20">
    <property type="match status" value="1"/>
</dbReference>
<dbReference type="GO" id="GO:0008289">
    <property type="term" value="F:lipid binding"/>
    <property type="evidence" value="ECO:0007669"/>
    <property type="project" value="InterPro"/>
</dbReference>
<comment type="caution">
    <text evidence="2">The sequence shown here is derived from an EMBL/GenBank/DDBJ whole genome shotgun (WGS) entry which is preliminary data.</text>
</comment>
<organism evidence="2 3">
    <name type="scientific">Calicophoron daubneyi</name>
    <name type="common">Rumen fluke</name>
    <name type="synonym">Paramphistomum daubneyi</name>
    <dbReference type="NCBI Taxonomy" id="300641"/>
    <lineage>
        <taxon>Eukaryota</taxon>
        <taxon>Metazoa</taxon>
        <taxon>Spiralia</taxon>
        <taxon>Lophotrochozoa</taxon>
        <taxon>Platyhelminthes</taxon>
        <taxon>Trematoda</taxon>
        <taxon>Digenea</taxon>
        <taxon>Plagiorchiida</taxon>
        <taxon>Pronocephalata</taxon>
        <taxon>Paramphistomoidea</taxon>
        <taxon>Paramphistomidae</taxon>
        <taxon>Calicophoron</taxon>
    </lineage>
</organism>
<gene>
    <name evidence="2" type="ORF">CDAUBV1_LOCUS17079</name>
</gene>
<dbReference type="InterPro" id="IPR002913">
    <property type="entry name" value="START_lipid-bd_dom"/>
</dbReference>
<name>A0AAV2TX45_CALDB</name>
<dbReference type="Pfam" id="PF01852">
    <property type="entry name" value="START"/>
    <property type="match status" value="1"/>
</dbReference>
<feature type="domain" description="START" evidence="1">
    <location>
        <begin position="26"/>
        <end position="210"/>
    </location>
</feature>